<feature type="region of interest" description="Disordered" evidence="1">
    <location>
        <begin position="115"/>
        <end position="171"/>
    </location>
</feature>
<organism evidence="2 3">
    <name type="scientific">Diabrotica balteata</name>
    <name type="common">Banded cucumber beetle</name>
    <dbReference type="NCBI Taxonomy" id="107213"/>
    <lineage>
        <taxon>Eukaryota</taxon>
        <taxon>Metazoa</taxon>
        <taxon>Ecdysozoa</taxon>
        <taxon>Arthropoda</taxon>
        <taxon>Hexapoda</taxon>
        <taxon>Insecta</taxon>
        <taxon>Pterygota</taxon>
        <taxon>Neoptera</taxon>
        <taxon>Endopterygota</taxon>
        <taxon>Coleoptera</taxon>
        <taxon>Polyphaga</taxon>
        <taxon>Cucujiformia</taxon>
        <taxon>Chrysomeloidea</taxon>
        <taxon>Chrysomelidae</taxon>
        <taxon>Galerucinae</taxon>
        <taxon>Diabroticina</taxon>
        <taxon>Diabroticites</taxon>
        <taxon>Diabrotica</taxon>
    </lineage>
</organism>
<name>A0A9N9T169_DIABA</name>
<evidence type="ECO:0008006" key="4">
    <source>
        <dbReference type="Google" id="ProtNLM"/>
    </source>
</evidence>
<sequence length="693" mass="79700">MSPLQEIFREENKKITSKIDSVWVEINEEITTRLHNFVKYAETGDISYLKKEMERLRGEGKEPIKESKENVEPNTLSISALPKRSTRQKTATPADATFTSLPQIRIKQEKISMVPVDPKHPSSVTNDTTEQPEYPGEMLAPTALPPKKKKIKEEPVEPVKRSTRTKTKKVRDYSEICNGKPSDVMIQNTTVTMIDITDEKESDNERIQTKKETAALAVEAATETRSTRTKTRQKKKEVQEEKKIEEVAVEAPRPKTRKNKRNNEETEKKVGGKRSKSSSSSEKDENKSALTDYEDAVSNFDPSEVPEGTLKEEAPVMNATMVVEKPKVVKQIADKHETENYRTPPPSKKGQIKEIFSPYDKTSIKTKVEAFEKLGSSSNILESMSKIPIMQDSNSDPVKSKQYTPFTNKFMPKTTSTSLKINRFVSSNSVTKDNSVSMKSLSALKASQAEYRELEKRRQEKEKEAQLKKEALLLAQAEEKRRKREEKQLKAQQQREIIQKEREKQLEIQKAKEEKYKQAVAEKEEKLQKIKEEAEKKRLLAKHKAKVAKESQSAEEKAMENERNLDKGKTKRDLNDYKPIYMTTRAPLLPTDDCYDSDDEEYQNKKYIKPKWCRDDVLKRQLYVQLKAGEKIKNTLFCCQTHSPDLIDIFEKIDPKKLKRTSSAVWKKPPRYTLFSMTSDIHFSEDSEGSVDV</sequence>
<feature type="compositionally biased region" description="Basic and acidic residues" evidence="1">
    <location>
        <begin position="57"/>
        <end position="71"/>
    </location>
</feature>
<feature type="region of interest" description="Disordered" evidence="1">
    <location>
        <begin position="388"/>
        <end position="408"/>
    </location>
</feature>
<feature type="compositionally biased region" description="Basic and acidic residues" evidence="1">
    <location>
        <begin position="478"/>
        <end position="489"/>
    </location>
</feature>
<feature type="compositionally biased region" description="Polar residues" evidence="1">
    <location>
        <begin position="122"/>
        <end position="131"/>
    </location>
</feature>
<feature type="region of interest" description="Disordered" evidence="1">
    <location>
        <begin position="196"/>
        <end position="317"/>
    </location>
</feature>
<evidence type="ECO:0000313" key="2">
    <source>
        <dbReference type="EMBL" id="CAG9834836.1"/>
    </source>
</evidence>
<feature type="compositionally biased region" description="Polar residues" evidence="1">
    <location>
        <begin position="391"/>
        <end position="408"/>
    </location>
</feature>
<gene>
    <name evidence="2" type="ORF">DIABBA_LOCUS8101</name>
</gene>
<protein>
    <recommendedName>
        <fullName evidence="4">Inner centromere protein ARK-binding domain-containing protein</fullName>
    </recommendedName>
</protein>
<feature type="compositionally biased region" description="Basic and acidic residues" evidence="1">
    <location>
        <begin position="197"/>
        <end position="213"/>
    </location>
</feature>
<proteinExistence type="predicted"/>
<accession>A0A9N9T169</accession>
<dbReference type="Proteomes" id="UP001153709">
    <property type="component" value="Chromosome 5"/>
</dbReference>
<keyword evidence="3" id="KW-1185">Reference proteome</keyword>
<feature type="compositionally biased region" description="Basic and acidic residues" evidence="1">
    <location>
        <begin position="236"/>
        <end position="246"/>
    </location>
</feature>
<feature type="region of interest" description="Disordered" evidence="1">
    <location>
        <begin position="57"/>
        <end position="95"/>
    </location>
</feature>
<feature type="region of interest" description="Disordered" evidence="1">
    <location>
        <begin position="478"/>
        <end position="497"/>
    </location>
</feature>
<evidence type="ECO:0000256" key="1">
    <source>
        <dbReference type="SAM" id="MobiDB-lite"/>
    </source>
</evidence>
<dbReference type="AlphaFoldDB" id="A0A9N9T169"/>
<feature type="region of interest" description="Disordered" evidence="1">
    <location>
        <begin position="543"/>
        <end position="572"/>
    </location>
</feature>
<feature type="compositionally biased region" description="Basic and acidic residues" evidence="1">
    <location>
        <begin position="261"/>
        <end position="270"/>
    </location>
</feature>
<evidence type="ECO:0000313" key="3">
    <source>
        <dbReference type="Proteomes" id="UP001153709"/>
    </source>
</evidence>
<feature type="compositionally biased region" description="Basic and acidic residues" evidence="1">
    <location>
        <begin position="151"/>
        <end position="160"/>
    </location>
</feature>
<feature type="compositionally biased region" description="Low complexity" evidence="1">
    <location>
        <begin position="214"/>
        <end position="224"/>
    </location>
</feature>
<feature type="compositionally biased region" description="Basic and acidic residues" evidence="1">
    <location>
        <begin position="547"/>
        <end position="572"/>
    </location>
</feature>
<dbReference type="OrthoDB" id="6123at2759"/>
<dbReference type="EMBL" id="OU898280">
    <property type="protein sequence ID" value="CAG9834836.1"/>
    <property type="molecule type" value="Genomic_DNA"/>
</dbReference>
<reference evidence="2" key="1">
    <citation type="submission" date="2022-01" db="EMBL/GenBank/DDBJ databases">
        <authorList>
            <person name="King R."/>
        </authorList>
    </citation>
    <scope>NUCLEOTIDE SEQUENCE</scope>
</reference>